<name>A0A8H5XY41_9HYPO</name>
<sequence>MATTISIESPVERDPDIEAWIGFTEDAWYYFIQALFVALELLWSGVQGVSSTFMIANLVPRRSSGN</sequence>
<keyword evidence="2" id="KW-1185">Reference proteome</keyword>
<organism evidence="1 2">
    <name type="scientific">Fusarium globosum</name>
    <dbReference type="NCBI Taxonomy" id="78864"/>
    <lineage>
        <taxon>Eukaryota</taxon>
        <taxon>Fungi</taxon>
        <taxon>Dikarya</taxon>
        <taxon>Ascomycota</taxon>
        <taxon>Pezizomycotina</taxon>
        <taxon>Sordariomycetes</taxon>
        <taxon>Hypocreomycetidae</taxon>
        <taxon>Hypocreales</taxon>
        <taxon>Nectriaceae</taxon>
        <taxon>Fusarium</taxon>
        <taxon>Fusarium fujikuroi species complex</taxon>
    </lineage>
</organism>
<reference evidence="1 2" key="1">
    <citation type="submission" date="2020-05" db="EMBL/GenBank/DDBJ databases">
        <title>Identification and distribution of gene clusters putatively required for synthesis of sphingolipid metabolism inhibitors in phylogenetically diverse species of the filamentous fungus Fusarium.</title>
        <authorList>
            <person name="Kim H.-S."/>
            <person name="Busman M."/>
            <person name="Brown D.W."/>
            <person name="Divon H."/>
            <person name="Uhlig S."/>
            <person name="Proctor R.H."/>
        </authorList>
    </citation>
    <scope>NUCLEOTIDE SEQUENCE [LARGE SCALE GENOMIC DNA]</scope>
    <source>
        <strain evidence="1 2">NRRL 26131</strain>
    </source>
</reference>
<dbReference type="AlphaFoldDB" id="A0A8H5XY41"/>
<comment type="caution">
    <text evidence="1">The sequence shown here is derived from an EMBL/GenBank/DDBJ whole genome shotgun (WGS) entry which is preliminary data.</text>
</comment>
<dbReference type="Proteomes" id="UP000532311">
    <property type="component" value="Unassembled WGS sequence"/>
</dbReference>
<proteinExistence type="predicted"/>
<evidence type="ECO:0000313" key="1">
    <source>
        <dbReference type="EMBL" id="KAF5701350.1"/>
    </source>
</evidence>
<evidence type="ECO:0000313" key="2">
    <source>
        <dbReference type="Proteomes" id="UP000532311"/>
    </source>
</evidence>
<protein>
    <submittedName>
        <fullName evidence="1">Uncharacterized protein</fullName>
    </submittedName>
</protein>
<dbReference type="EMBL" id="JAAQPF010000487">
    <property type="protein sequence ID" value="KAF5701350.1"/>
    <property type="molecule type" value="Genomic_DNA"/>
</dbReference>
<gene>
    <name evidence="1" type="ORF">FGLOB1_10261</name>
</gene>
<accession>A0A8H5XY41</accession>